<sequence>MVGGAWYLNSFGEEQGRAEVTIAYFWEIDGERDGSIARATKLVLVWEDEGWKVTNEAGRPMPPQEVLDKGVSFTGAC</sequence>
<reference evidence="1 2" key="1">
    <citation type="submission" date="2017-02" db="EMBL/GenBank/DDBJ databases">
        <authorList>
            <person name="Peterson S.W."/>
        </authorList>
    </citation>
    <scope>NUCLEOTIDE SEQUENCE [LARGE SCALE GENOMIC DNA]</scope>
    <source>
        <strain evidence="1 2">LMG 22410</strain>
    </source>
</reference>
<proteinExistence type="predicted"/>
<dbReference type="AlphaFoldDB" id="A0A1R4FZ25"/>
<protein>
    <recommendedName>
        <fullName evidence="3">SnoaL-like domain-containing protein</fullName>
    </recommendedName>
</protein>
<gene>
    <name evidence="1" type="ORF">CZ674_07530</name>
</gene>
<dbReference type="EMBL" id="FUHU01000033">
    <property type="protein sequence ID" value="SJM61101.1"/>
    <property type="molecule type" value="Genomic_DNA"/>
</dbReference>
<evidence type="ECO:0008006" key="3">
    <source>
        <dbReference type="Google" id="ProtNLM"/>
    </source>
</evidence>
<name>A0A1R4FZ25_9MICO</name>
<evidence type="ECO:0000313" key="1">
    <source>
        <dbReference type="EMBL" id="SJM61101.1"/>
    </source>
</evidence>
<keyword evidence="2" id="KW-1185">Reference proteome</keyword>
<accession>A0A1R4FZ25</accession>
<evidence type="ECO:0000313" key="2">
    <source>
        <dbReference type="Proteomes" id="UP000195787"/>
    </source>
</evidence>
<dbReference type="Proteomes" id="UP000195787">
    <property type="component" value="Unassembled WGS sequence"/>
</dbReference>
<organism evidence="1 2">
    <name type="scientific">Agrococcus casei LMG 22410</name>
    <dbReference type="NCBI Taxonomy" id="1255656"/>
    <lineage>
        <taxon>Bacteria</taxon>
        <taxon>Bacillati</taxon>
        <taxon>Actinomycetota</taxon>
        <taxon>Actinomycetes</taxon>
        <taxon>Micrococcales</taxon>
        <taxon>Microbacteriaceae</taxon>
        <taxon>Agrococcus</taxon>
    </lineage>
</organism>